<reference evidence="2" key="2">
    <citation type="journal article" date="2021" name="Genome Biol. Evol.">
        <title>Developing a high-quality reference genome for a parasitic bivalve with doubly uniparental inheritance (Bivalvia: Unionida).</title>
        <authorList>
            <person name="Smith C.H."/>
        </authorList>
    </citation>
    <scope>NUCLEOTIDE SEQUENCE</scope>
    <source>
        <strain evidence="2">CHS0354</strain>
        <tissue evidence="2">Mantle</tissue>
    </source>
</reference>
<dbReference type="Pfam" id="PF00386">
    <property type="entry name" value="C1q"/>
    <property type="match status" value="1"/>
</dbReference>
<feature type="domain" description="C1q" evidence="1">
    <location>
        <begin position="4"/>
        <end position="89"/>
    </location>
</feature>
<reference evidence="2" key="1">
    <citation type="journal article" date="2021" name="Genome Biol. Evol.">
        <title>A High-Quality Reference Genome for a Parasitic Bivalve with Doubly Uniparental Inheritance (Bivalvia: Unionida).</title>
        <authorList>
            <person name="Smith C.H."/>
        </authorList>
    </citation>
    <scope>NUCLEOTIDE SEQUENCE</scope>
    <source>
        <strain evidence="2">CHS0354</strain>
    </source>
</reference>
<evidence type="ECO:0000259" key="1">
    <source>
        <dbReference type="PROSITE" id="PS50871"/>
    </source>
</evidence>
<evidence type="ECO:0000313" key="2">
    <source>
        <dbReference type="EMBL" id="KAK3596765.1"/>
    </source>
</evidence>
<proteinExistence type="predicted"/>
<dbReference type="Gene3D" id="2.60.120.40">
    <property type="match status" value="1"/>
</dbReference>
<evidence type="ECO:0000313" key="3">
    <source>
        <dbReference type="Proteomes" id="UP001195483"/>
    </source>
</evidence>
<keyword evidence="3" id="KW-1185">Reference proteome</keyword>
<dbReference type="InterPro" id="IPR001073">
    <property type="entry name" value="C1q_dom"/>
</dbReference>
<dbReference type="AlphaFoldDB" id="A0AAE0SRF6"/>
<name>A0AAE0SRF6_9BIVA</name>
<dbReference type="SUPFAM" id="SSF49842">
    <property type="entry name" value="TNF-like"/>
    <property type="match status" value="1"/>
</dbReference>
<protein>
    <recommendedName>
        <fullName evidence="1">C1q domain-containing protein</fullName>
    </recommendedName>
</protein>
<organism evidence="2 3">
    <name type="scientific">Potamilus streckersoni</name>
    <dbReference type="NCBI Taxonomy" id="2493646"/>
    <lineage>
        <taxon>Eukaryota</taxon>
        <taxon>Metazoa</taxon>
        <taxon>Spiralia</taxon>
        <taxon>Lophotrochozoa</taxon>
        <taxon>Mollusca</taxon>
        <taxon>Bivalvia</taxon>
        <taxon>Autobranchia</taxon>
        <taxon>Heteroconchia</taxon>
        <taxon>Palaeoheterodonta</taxon>
        <taxon>Unionida</taxon>
        <taxon>Unionoidea</taxon>
        <taxon>Unionidae</taxon>
        <taxon>Ambleminae</taxon>
        <taxon>Lampsilini</taxon>
        <taxon>Potamilus</taxon>
    </lineage>
</organism>
<reference evidence="2" key="3">
    <citation type="submission" date="2023-05" db="EMBL/GenBank/DDBJ databases">
        <authorList>
            <person name="Smith C.H."/>
        </authorList>
    </citation>
    <scope>NUCLEOTIDE SEQUENCE</scope>
    <source>
        <strain evidence="2">CHS0354</strain>
        <tissue evidence="2">Mantle</tissue>
    </source>
</reference>
<accession>A0AAE0SRF6</accession>
<dbReference type="InterPro" id="IPR008983">
    <property type="entry name" value="Tumour_necrosis_fac-like_dom"/>
</dbReference>
<gene>
    <name evidence="2" type="ORF">CHS0354_038765</name>
</gene>
<dbReference type="EMBL" id="JAEAOA010002253">
    <property type="protein sequence ID" value="KAK3596765.1"/>
    <property type="molecule type" value="Genomic_DNA"/>
</dbReference>
<comment type="caution">
    <text evidence="2">The sequence shown here is derived from an EMBL/GenBank/DDBJ whole genome shotgun (WGS) entry which is preliminary data.</text>
</comment>
<dbReference type="Proteomes" id="UP001195483">
    <property type="component" value="Unassembled WGS sequence"/>
</dbReference>
<dbReference type="PROSITE" id="PS50871">
    <property type="entry name" value="C1Q"/>
    <property type="match status" value="1"/>
</dbReference>
<sequence length="89" mass="9847">MMNQAMSPVGFVAKLSDHTTIQNGDVVKLDKVDMNDGNGYHPANGVFRAPVKGMYMLSITAMNREGDPVHLALMNGVKELTRLFSRRHC</sequence>